<evidence type="ECO:0000256" key="2">
    <source>
        <dbReference type="ARBA" id="ARBA00022679"/>
    </source>
</evidence>
<dbReference type="NCBIfam" id="TIGR00045">
    <property type="entry name" value="glycerate kinase"/>
    <property type="match status" value="1"/>
</dbReference>
<evidence type="ECO:0000256" key="3">
    <source>
        <dbReference type="ARBA" id="ARBA00022777"/>
    </source>
</evidence>
<sequence>MEEYKIVLAIDSFKGSGTTFEVEGWVAEGIQRTLKNSNILQIPIADGGEGTVKSLTTALDGTFVTTTVFNSIGEEVEAEYGLLDSETAIIEMAEASGMGLVENNLENVLKGNTYGVGQLIVHAIEKGVKKIYIGLGGSATNDGGMGMAQALGYQFIDKNGNIIDHKQTGASSLKEVAKIDASKRLEALDDVTIMILSDVSNPLVGKNGATAIYGPQKGVPKDRIEEIDSWMKQYADVIDAYTGKQISEIPGSGAAGGLGAGLLAFCHTEIYQGIDKMLEIINFEDTIKDAHLVITGEGSIDDQSIQGKAPIGIAKIAKKLNVPVMAIVGSRENDLTKVYDAGLDLVLSVINRPMTLEEAIENTEDNIITAGETAIRAFLLGKKR</sequence>
<dbReference type="PIRSF" id="PIRSF006078">
    <property type="entry name" value="GlxK"/>
    <property type="match status" value="1"/>
</dbReference>
<proteinExistence type="inferred from homology"/>
<evidence type="ECO:0000313" key="6">
    <source>
        <dbReference type="Proteomes" id="UP001315967"/>
    </source>
</evidence>
<dbReference type="Gene3D" id="3.90.1510.10">
    <property type="entry name" value="Glycerate kinase, domain 2"/>
    <property type="match status" value="1"/>
</dbReference>
<dbReference type="SUPFAM" id="SSF110738">
    <property type="entry name" value="Glycerate kinase I"/>
    <property type="match status" value="1"/>
</dbReference>
<gene>
    <name evidence="5" type="ORF">NRE15_03725</name>
</gene>
<reference evidence="5 6" key="1">
    <citation type="submission" date="2022-08" db="EMBL/GenBank/DDBJ databases">
        <title>Aerococcaceae sp. nov isolated from spoiled eye mask.</title>
        <authorList>
            <person name="Zhou G."/>
            <person name="Xie X.-B."/>
            <person name="Shi Q.-S."/>
            <person name="Wang Y.-S."/>
            <person name="Wen X."/>
            <person name="Peng H."/>
            <person name="Yang X.-J."/>
            <person name="Tao H.-B."/>
            <person name="Huang X.-M."/>
        </authorList>
    </citation>
    <scope>NUCLEOTIDE SEQUENCE [LARGE SCALE GENOMIC DNA]</scope>
    <source>
        <strain evidence="6">DM20194951</strain>
    </source>
</reference>
<dbReference type="InterPro" id="IPR036129">
    <property type="entry name" value="Glycerate_kinase_sf"/>
</dbReference>
<dbReference type="Gene3D" id="3.40.50.10350">
    <property type="entry name" value="Glycerate kinase, domain 1"/>
    <property type="match status" value="1"/>
</dbReference>
<name>A0ABY5P8T1_9LACT</name>
<accession>A0ABY5P8T1</accession>
<comment type="similarity">
    <text evidence="1 4">Belongs to the glycerate kinase type-1 family.</text>
</comment>
<dbReference type="GO" id="GO:0016301">
    <property type="term" value="F:kinase activity"/>
    <property type="evidence" value="ECO:0007669"/>
    <property type="project" value="UniProtKB-KW"/>
</dbReference>
<keyword evidence="6" id="KW-1185">Reference proteome</keyword>
<evidence type="ECO:0000313" key="5">
    <source>
        <dbReference type="EMBL" id="UUX34768.1"/>
    </source>
</evidence>
<dbReference type="EMBL" id="CP102453">
    <property type="protein sequence ID" value="UUX34768.1"/>
    <property type="molecule type" value="Genomic_DNA"/>
</dbReference>
<evidence type="ECO:0000256" key="4">
    <source>
        <dbReference type="PIRNR" id="PIRNR006078"/>
    </source>
</evidence>
<organism evidence="5 6">
    <name type="scientific">Fundicoccus culcitae</name>
    <dbReference type="NCBI Taxonomy" id="2969821"/>
    <lineage>
        <taxon>Bacteria</taxon>
        <taxon>Bacillati</taxon>
        <taxon>Bacillota</taxon>
        <taxon>Bacilli</taxon>
        <taxon>Lactobacillales</taxon>
        <taxon>Aerococcaceae</taxon>
        <taxon>Fundicoccus</taxon>
    </lineage>
</organism>
<dbReference type="PANTHER" id="PTHR21599:SF0">
    <property type="entry name" value="GLYCERATE KINASE"/>
    <property type="match status" value="1"/>
</dbReference>
<keyword evidence="3 4" id="KW-0418">Kinase</keyword>
<dbReference type="InterPro" id="IPR018197">
    <property type="entry name" value="Glycerate_kinase_RE-like"/>
</dbReference>
<dbReference type="InterPro" id="IPR018193">
    <property type="entry name" value="Glyc_kinase_flavodox-like_fold"/>
</dbReference>
<protein>
    <submittedName>
        <fullName evidence="5">Glycerate kinase</fullName>
    </submittedName>
</protein>
<dbReference type="InterPro" id="IPR004381">
    <property type="entry name" value="Glycerate_kinase"/>
</dbReference>
<dbReference type="RefSeq" id="WP_313794271.1">
    <property type="nucleotide sequence ID" value="NZ_CP102453.1"/>
</dbReference>
<keyword evidence="2 4" id="KW-0808">Transferase</keyword>
<evidence type="ECO:0000256" key="1">
    <source>
        <dbReference type="ARBA" id="ARBA00006284"/>
    </source>
</evidence>
<dbReference type="Pfam" id="PF02595">
    <property type="entry name" value="Gly_kinase"/>
    <property type="match status" value="1"/>
</dbReference>
<dbReference type="Proteomes" id="UP001315967">
    <property type="component" value="Chromosome"/>
</dbReference>
<dbReference type="PANTHER" id="PTHR21599">
    <property type="entry name" value="GLYCERATE KINASE"/>
    <property type="match status" value="1"/>
</dbReference>